<dbReference type="Gene3D" id="2.30.29.30">
    <property type="entry name" value="Pleckstrin-homology domain (PH domain)/Phosphotyrosine-binding domain (PTB)"/>
    <property type="match status" value="1"/>
</dbReference>
<dbReference type="GO" id="GO:0043520">
    <property type="term" value="P:regulation of myosin II filament assembly"/>
    <property type="evidence" value="ECO:0007669"/>
    <property type="project" value="EnsemblProtists"/>
</dbReference>
<dbReference type="GO" id="GO:0007131">
    <property type="term" value="P:reciprocal meiotic recombination"/>
    <property type="evidence" value="ECO:0007669"/>
    <property type="project" value="InterPro"/>
</dbReference>
<dbReference type="KEGG" id="dfa:DFA_03442"/>
<dbReference type="InterPro" id="IPR001715">
    <property type="entry name" value="CH_dom"/>
</dbReference>
<evidence type="ECO:0000313" key="6">
    <source>
        <dbReference type="Proteomes" id="UP000007797"/>
    </source>
</evidence>
<evidence type="ECO:0000256" key="1">
    <source>
        <dbReference type="SAM" id="MobiDB-lite"/>
    </source>
</evidence>
<dbReference type="GO" id="GO:1904269">
    <property type="term" value="C:cell leading edge cell cortex"/>
    <property type="evidence" value="ECO:0007669"/>
    <property type="project" value="EnsemblProtists"/>
</dbReference>
<dbReference type="GO" id="GO:0001726">
    <property type="term" value="C:ruffle"/>
    <property type="evidence" value="ECO:0007669"/>
    <property type="project" value="EnsemblProtists"/>
</dbReference>
<protein>
    <submittedName>
        <fullName evidence="5">Pleckstrin domain-containing protein</fullName>
    </submittedName>
</protein>
<accession>F4PHL0</accession>
<dbReference type="OMA" id="EMQYNID"/>
<dbReference type="Gene3D" id="3.10.20.90">
    <property type="entry name" value="Phosphatidylinositol 3-kinase Catalytic Subunit, Chain A, domain 1"/>
    <property type="match status" value="1"/>
</dbReference>
<dbReference type="GO" id="GO:0007165">
    <property type="term" value="P:signal transduction"/>
    <property type="evidence" value="ECO:0007669"/>
    <property type="project" value="EnsemblProtists"/>
</dbReference>
<feature type="region of interest" description="Disordered" evidence="1">
    <location>
        <begin position="681"/>
        <end position="801"/>
    </location>
</feature>
<dbReference type="Pfam" id="PF21989">
    <property type="entry name" value="RA_2"/>
    <property type="match status" value="1"/>
</dbReference>
<dbReference type="InterPro" id="IPR001849">
    <property type="entry name" value="PH_domain"/>
</dbReference>
<dbReference type="SUPFAM" id="SSF50729">
    <property type="entry name" value="PH domain-like"/>
    <property type="match status" value="1"/>
</dbReference>
<feature type="compositionally biased region" description="Basic and acidic residues" evidence="1">
    <location>
        <begin position="447"/>
        <end position="466"/>
    </location>
</feature>
<dbReference type="GO" id="GO:0043327">
    <property type="term" value="P:chemotaxis to cAMP"/>
    <property type="evidence" value="ECO:0007669"/>
    <property type="project" value="EnsemblProtists"/>
</dbReference>
<reference evidence="6" key="1">
    <citation type="journal article" date="2011" name="Genome Res.">
        <title>Phylogeny-wide analysis of social amoeba genomes highlights ancient origins for complex intercellular communication.</title>
        <authorList>
            <person name="Heidel A.J."/>
            <person name="Lawal H.M."/>
            <person name="Felder M."/>
            <person name="Schilde C."/>
            <person name="Helps N.R."/>
            <person name="Tunggal B."/>
            <person name="Rivero F."/>
            <person name="John U."/>
            <person name="Schleicher M."/>
            <person name="Eichinger L."/>
            <person name="Platzer M."/>
            <person name="Noegel A.A."/>
            <person name="Schaap P."/>
            <person name="Gloeckner G."/>
        </authorList>
    </citation>
    <scope>NUCLEOTIDE SEQUENCE [LARGE SCALE GENOMIC DNA]</scope>
    <source>
        <strain evidence="6">SH3</strain>
    </source>
</reference>
<sequence length="899" mass="103825">MEPIIKKVLKVYDKDGLYKSMAVESRTPAGEVCEKLGKKYFMKEGDMEQFGLFFFEGGVKQSLKMTDFPFDYIIKNEKKDYKFYFLNSKGEFMSFQDKMASQLTSAATGGRAGTGAPAREPPQPGKQSTSAPVREPPQPNINTIKPTKGMSGFLLRKKANKFDKVWAISKDKYISFYHNEQEDTPIIELSLENAVIELKVSQLGSFIVVTTSNSERHTLAAEKEGDLQAWATELQATTAYTAVQTTRTATPAMAFVPTSRDLNARKLNAKLECSETQSAAYVAWTDYLVSGRGLSSNGGDILSVYSDGLVLINLIEELFGRTLKYRKGKSVYEMQYNIDAVLEALQQVGADFGKLLSQDIVECKVAKIIHRVIWSIFIAFISNGEKEYVVKDKLIGWCNARVGEVSKALVVDGPSGLSNPLDGDKAAIYRGCVSAKQPIQPENMMSARDKQLKAMREKDEEDKLKREQIEEEARKKRELVEKTRRDDEERKKREEADRVRVMRDAEARKADDDKKRADAERERQNRVAQVQKDKTKAEEDQRERLRKQREQKDQEERDKREKIEREKKEQEERQELERLEQEERLRELREREQREQQDDDVQWELDEMRRAQAEQDEWEEEDDRRRLLEEEEEELEQLRQEEEQERQRRDARSLGSNNNKLINERASIMNIFDKLDEELSNPMSSLSFKPNENQNQKDKSDESDENESSDESEKKQQELEYVDDEKYEQQDDEMDGANISRENEKETKSSTKSTSNLKELSELMPSPPGSPRSQNNNNNNNNNNLQQSQQQSEQTPQPEENRGKVVVRICLEGFGDVLFCSFAIGYDTLCGKVRQMVVKKMKVTGEEEAEYSLHIVRDGLERVLDDDEILLEAEDKIDRFVFKKNDLFDRRSMISSHRG</sequence>
<feature type="region of interest" description="Disordered" evidence="1">
    <location>
        <begin position="503"/>
        <end position="663"/>
    </location>
</feature>
<dbReference type="AlphaFoldDB" id="F4PHL0"/>
<dbReference type="GO" id="GO:0005829">
    <property type="term" value="C:cytosol"/>
    <property type="evidence" value="ECO:0007669"/>
    <property type="project" value="EnsemblProtists"/>
</dbReference>
<proteinExistence type="predicted"/>
<feature type="compositionally biased region" description="Acidic residues" evidence="1">
    <location>
        <begin position="720"/>
        <end position="735"/>
    </location>
</feature>
<feature type="domain" description="PH" evidence="2">
    <location>
        <begin position="147"/>
        <end position="239"/>
    </location>
</feature>
<dbReference type="RefSeq" id="XP_004363045.1">
    <property type="nucleotide sequence ID" value="XM_004362988.1"/>
</dbReference>
<dbReference type="PROSITE" id="PS50003">
    <property type="entry name" value="PH_DOMAIN"/>
    <property type="match status" value="1"/>
</dbReference>
<dbReference type="GO" id="GO:0051896">
    <property type="term" value="P:regulation of phosphatidylinositol 3-kinase/protein kinase B signal transduction"/>
    <property type="evidence" value="ECO:0007669"/>
    <property type="project" value="EnsemblProtists"/>
</dbReference>
<evidence type="ECO:0000259" key="2">
    <source>
        <dbReference type="PROSITE" id="PS50003"/>
    </source>
</evidence>
<dbReference type="Gene3D" id="1.10.418.10">
    <property type="entry name" value="Calponin-like domain"/>
    <property type="match status" value="1"/>
</dbReference>
<dbReference type="InterPro" id="IPR000159">
    <property type="entry name" value="RA_dom"/>
</dbReference>
<feature type="domain" description="Calponin-homology (CH)" evidence="3">
    <location>
        <begin position="275"/>
        <end position="381"/>
    </location>
</feature>
<organism evidence="5 6">
    <name type="scientific">Cavenderia fasciculata</name>
    <name type="common">Slime mold</name>
    <name type="synonym">Dictyostelium fasciculatum</name>
    <dbReference type="NCBI Taxonomy" id="261658"/>
    <lineage>
        <taxon>Eukaryota</taxon>
        <taxon>Amoebozoa</taxon>
        <taxon>Evosea</taxon>
        <taxon>Eumycetozoa</taxon>
        <taxon>Dictyostelia</taxon>
        <taxon>Acytosteliales</taxon>
        <taxon>Cavenderiaceae</taxon>
        <taxon>Cavenderia</taxon>
    </lineage>
</organism>
<keyword evidence="6" id="KW-1185">Reference proteome</keyword>
<evidence type="ECO:0000259" key="4">
    <source>
        <dbReference type="PROSITE" id="PS50200"/>
    </source>
</evidence>
<dbReference type="GO" id="GO:0015629">
    <property type="term" value="C:actin cytoskeleton"/>
    <property type="evidence" value="ECO:0007669"/>
    <property type="project" value="EnsemblProtists"/>
</dbReference>
<name>F4PHL0_CACFS</name>
<feature type="compositionally biased region" description="Acidic residues" evidence="1">
    <location>
        <begin position="701"/>
        <end position="710"/>
    </location>
</feature>
<dbReference type="PROSITE" id="PS50021">
    <property type="entry name" value="CH"/>
    <property type="match status" value="1"/>
</dbReference>
<feature type="domain" description="Ras-associating" evidence="4">
    <location>
        <begin position="803"/>
        <end position="887"/>
    </location>
</feature>
<dbReference type="SMART" id="SM00233">
    <property type="entry name" value="PH"/>
    <property type="match status" value="1"/>
</dbReference>
<feature type="compositionally biased region" description="Basic and acidic residues" evidence="1">
    <location>
        <begin position="503"/>
        <end position="596"/>
    </location>
</feature>
<evidence type="ECO:0000313" key="5">
    <source>
        <dbReference type="EMBL" id="EGG25194.1"/>
    </source>
</evidence>
<dbReference type="GO" id="GO:2000114">
    <property type="term" value="P:regulation of establishment of cell polarity"/>
    <property type="evidence" value="ECO:0007669"/>
    <property type="project" value="EnsemblProtists"/>
</dbReference>
<dbReference type="SUPFAM" id="SSF47576">
    <property type="entry name" value="Calponin-homology domain, CH-domain"/>
    <property type="match status" value="1"/>
</dbReference>
<dbReference type="CDD" id="cd00014">
    <property type="entry name" value="CH_SF"/>
    <property type="match status" value="1"/>
</dbReference>
<evidence type="ECO:0000259" key="3">
    <source>
        <dbReference type="PROSITE" id="PS50021"/>
    </source>
</evidence>
<dbReference type="PROSITE" id="PS50200">
    <property type="entry name" value="RA"/>
    <property type="match status" value="2"/>
</dbReference>
<dbReference type="Proteomes" id="UP000007797">
    <property type="component" value="Unassembled WGS sequence"/>
</dbReference>
<dbReference type="InterPro" id="IPR044221">
    <property type="entry name" value="DYAD/AMEIOTIC1"/>
</dbReference>
<dbReference type="GO" id="GO:0030837">
    <property type="term" value="P:negative regulation of actin filament polymerization"/>
    <property type="evidence" value="ECO:0007669"/>
    <property type="project" value="EnsemblProtists"/>
</dbReference>
<dbReference type="GO" id="GO:0044354">
    <property type="term" value="C:macropinosome"/>
    <property type="evidence" value="ECO:0007669"/>
    <property type="project" value="EnsemblProtists"/>
</dbReference>
<feature type="region of interest" description="Disordered" evidence="1">
    <location>
        <begin position="439"/>
        <end position="466"/>
    </location>
</feature>
<dbReference type="PANTHER" id="PTHR46740:SF6">
    <property type="entry name" value="OS12G0623300 PROTEIN"/>
    <property type="match status" value="1"/>
</dbReference>
<dbReference type="GeneID" id="14877099"/>
<dbReference type="GO" id="GO:0051177">
    <property type="term" value="P:meiotic sister chromatid cohesion"/>
    <property type="evidence" value="ECO:0007669"/>
    <property type="project" value="InterPro"/>
</dbReference>
<dbReference type="Pfam" id="PF00307">
    <property type="entry name" value="CH"/>
    <property type="match status" value="1"/>
</dbReference>
<dbReference type="OrthoDB" id="20799at2759"/>
<feature type="compositionally biased region" description="Low complexity" evidence="1">
    <location>
        <begin position="771"/>
        <end position="798"/>
    </location>
</feature>
<dbReference type="InterPro" id="IPR036872">
    <property type="entry name" value="CH_dom_sf"/>
</dbReference>
<feature type="region of interest" description="Disordered" evidence="1">
    <location>
        <begin position="106"/>
        <end position="146"/>
    </location>
</feature>
<feature type="compositionally biased region" description="Basic and acidic residues" evidence="1">
    <location>
        <begin position="636"/>
        <end position="652"/>
    </location>
</feature>
<dbReference type="STRING" id="1054147.F4PHL0"/>
<gene>
    <name evidence="5" type="ORF">DFA_03442</name>
</gene>
<dbReference type="PANTHER" id="PTHR46740">
    <property type="entry name" value="PROTEIN DYAD"/>
    <property type="match status" value="1"/>
</dbReference>
<feature type="domain" description="Ras-associating" evidence="4">
    <location>
        <begin position="6"/>
        <end position="90"/>
    </location>
</feature>
<dbReference type="CDD" id="cd00821">
    <property type="entry name" value="PH"/>
    <property type="match status" value="1"/>
</dbReference>
<dbReference type="EMBL" id="GL883006">
    <property type="protein sequence ID" value="EGG25194.1"/>
    <property type="molecule type" value="Genomic_DNA"/>
</dbReference>
<dbReference type="SMART" id="SM00314">
    <property type="entry name" value="RA"/>
    <property type="match status" value="2"/>
</dbReference>
<feature type="compositionally biased region" description="Polar residues" evidence="1">
    <location>
        <begin position="681"/>
        <end position="694"/>
    </location>
</feature>
<dbReference type="GO" id="GO:0051020">
    <property type="term" value="F:GTPase binding"/>
    <property type="evidence" value="ECO:0007669"/>
    <property type="project" value="EnsemblProtists"/>
</dbReference>
<feature type="compositionally biased region" description="Low complexity" evidence="1">
    <location>
        <begin position="106"/>
        <end position="118"/>
    </location>
</feature>
<dbReference type="Pfam" id="PF00169">
    <property type="entry name" value="PH"/>
    <property type="match status" value="1"/>
</dbReference>
<dbReference type="InterPro" id="IPR011993">
    <property type="entry name" value="PH-like_dom_sf"/>
</dbReference>